<evidence type="ECO:0000313" key="2">
    <source>
        <dbReference type="EMBL" id="CAI5439264.1"/>
    </source>
</evidence>
<comment type="caution">
    <text evidence="2">The sequence shown here is derived from an EMBL/GenBank/DDBJ whole genome shotgun (WGS) entry which is preliminary data.</text>
</comment>
<name>A0A9P1I801_9PELO</name>
<feature type="transmembrane region" description="Helical" evidence="1">
    <location>
        <begin position="49"/>
        <end position="71"/>
    </location>
</feature>
<gene>
    <name evidence="2" type="ORF">CAMP_LOCUS1901</name>
</gene>
<sequence>MLVTNYTVTAIGILSSGLQVALNIHIVYKYLIPSPAWKKHDFRFIIFRTFIDILQGFAGVAYFSSIIPYVLRPDLFSFNYLFVSGLILTNITIVRSFLAAGIAIERCFNYGPVTGVLRTVGRLFEALVMYKLMKPKITSPKSNSMHLKIPQQERTSMRF</sequence>
<proteinExistence type="predicted"/>
<feature type="transmembrane region" description="Helical" evidence="1">
    <location>
        <begin position="77"/>
        <end position="98"/>
    </location>
</feature>
<reference evidence="2" key="1">
    <citation type="submission" date="2022-11" db="EMBL/GenBank/DDBJ databases">
        <authorList>
            <person name="Kikuchi T."/>
        </authorList>
    </citation>
    <scope>NUCLEOTIDE SEQUENCE</scope>
    <source>
        <strain evidence="2">PS1010</strain>
    </source>
</reference>
<dbReference type="AlphaFoldDB" id="A0A9P1I801"/>
<dbReference type="PANTHER" id="PTHR10664">
    <property type="entry name" value="SERPENTINE RECEPTOR-C.ELEGANS"/>
    <property type="match status" value="1"/>
</dbReference>
<dbReference type="EMBL" id="CANHGI010000001">
    <property type="protein sequence ID" value="CAI5439264.1"/>
    <property type="molecule type" value="Genomic_DNA"/>
</dbReference>
<accession>A0A9P1I801</accession>
<protein>
    <submittedName>
        <fullName evidence="2">Uncharacterized protein</fullName>
    </submittedName>
</protein>
<keyword evidence="1" id="KW-0472">Membrane</keyword>
<keyword evidence="1" id="KW-0812">Transmembrane</keyword>
<feature type="transmembrane region" description="Helical" evidence="1">
    <location>
        <begin position="6"/>
        <end position="28"/>
    </location>
</feature>
<evidence type="ECO:0000313" key="3">
    <source>
        <dbReference type="Proteomes" id="UP001152747"/>
    </source>
</evidence>
<keyword evidence="1" id="KW-1133">Transmembrane helix</keyword>
<dbReference type="Pfam" id="PF10316">
    <property type="entry name" value="7TM_GPCR_Srbc"/>
    <property type="match status" value="1"/>
</dbReference>
<keyword evidence="3" id="KW-1185">Reference proteome</keyword>
<dbReference type="InterPro" id="IPR019420">
    <property type="entry name" value="7TM_GPCR_serpentine_rcpt_Srbc"/>
</dbReference>
<organism evidence="2 3">
    <name type="scientific">Caenorhabditis angaria</name>
    <dbReference type="NCBI Taxonomy" id="860376"/>
    <lineage>
        <taxon>Eukaryota</taxon>
        <taxon>Metazoa</taxon>
        <taxon>Ecdysozoa</taxon>
        <taxon>Nematoda</taxon>
        <taxon>Chromadorea</taxon>
        <taxon>Rhabditida</taxon>
        <taxon>Rhabditina</taxon>
        <taxon>Rhabditomorpha</taxon>
        <taxon>Rhabditoidea</taxon>
        <taxon>Rhabditidae</taxon>
        <taxon>Peloderinae</taxon>
        <taxon>Caenorhabditis</taxon>
    </lineage>
</organism>
<dbReference type="PANTHER" id="PTHR10664:SF31">
    <property type="entry name" value="SERPENTINE RECEPTOR, CLASS BC (CLASS B-LIKE)"/>
    <property type="match status" value="1"/>
</dbReference>
<evidence type="ECO:0000256" key="1">
    <source>
        <dbReference type="SAM" id="Phobius"/>
    </source>
</evidence>
<dbReference type="Proteomes" id="UP001152747">
    <property type="component" value="Unassembled WGS sequence"/>
</dbReference>